<reference evidence="1 2" key="1">
    <citation type="submission" date="2021-03" db="EMBL/GenBank/DDBJ databases">
        <authorList>
            <person name="Kim M.K."/>
        </authorList>
    </citation>
    <scope>NUCLEOTIDE SEQUENCE [LARGE SCALE GENOMIC DNA]</scope>
    <source>
        <strain evidence="1 2">BT442</strain>
    </source>
</reference>
<dbReference type="EMBL" id="JAGETZ010000024">
    <property type="protein sequence ID" value="MBO2013012.1"/>
    <property type="molecule type" value="Genomic_DNA"/>
</dbReference>
<dbReference type="Gene3D" id="2.180.10.10">
    <property type="entry name" value="RHS repeat-associated core"/>
    <property type="match status" value="1"/>
</dbReference>
<dbReference type="Proteomes" id="UP000664369">
    <property type="component" value="Unassembled WGS sequence"/>
</dbReference>
<keyword evidence="2" id="KW-1185">Reference proteome</keyword>
<accession>A0ABS3QPH5</accession>
<organism evidence="1 2">
    <name type="scientific">Hymenobacter negativus</name>
    <dbReference type="NCBI Taxonomy" id="2795026"/>
    <lineage>
        <taxon>Bacteria</taxon>
        <taxon>Pseudomonadati</taxon>
        <taxon>Bacteroidota</taxon>
        <taxon>Cytophagia</taxon>
        <taxon>Cytophagales</taxon>
        <taxon>Hymenobacteraceae</taxon>
        <taxon>Hymenobacter</taxon>
    </lineage>
</organism>
<protein>
    <recommendedName>
        <fullName evidence="3">RHS repeat-associated core domain-containing protein</fullName>
    </recommendedName>
</protein>
<dbReference type="NCBIfam" id="TIGR01643">
    <property type="entry name" value="YD_repeat_2x"/>
    <property type="match status" value="1"/>
</dbReference>
<evidence type="ECO:0000313" key="2">
    <source>
        <dbReference type="Proteomes" id="UP000664369"/>
    </source>
</evidence>
<name>A0ABS3QPH5_9BACT</name>
<evidence type="ECO:0000313" key="1">
    <source>
        <dbReference type="EMBL" id="MBO2013012.1"/>
    </source>
</evidence>
<gene>
    <name evidence="1" type="ORF">J4E00_28380</name>
</gene>
<dbReference type="InterPro" id="IPR006530">
    <property type="entry name" value="YD"/>
</dbReference>
<dbReference type="RefSeq" id="WP_208178752.1">
    <property type="nucleotide sequence ID" value="NZ_JAGETZ010000024.1"/>
</dbReference>
<comment type="caution">
    <text evidence="1">The sequence shown here is derived from an EMBL/GenBank/DDBJ whole genome shotgun (WGS) entry which is preliminary data.</text>
</comment>
<proteinExistence type="predicted"/>
<sequence length="145" mass="16210">MQETFKNGLSFYFEYAGSGPEARCVHTRGEEGIYDHTLVYDLEAKRTVVTNSLGYATTYQGNENGLVVEVHDARGSVTLTDYNEYNELVSEVNALGNTTARSTTSLAIACAQLCPMGLYYNASMMPRTEWITVLPTLRNWYTSNH</sequence>
<evidence type="ECO:0008006" key="3">
    <source>
        <dbReference type="Google" id="ProtNLM"/>
    </source>
</evidence>